<evidence type="ECO:0000256" key="5">
    <source>
        <dbReference type="ARBA" id="ARBA00022723"/>
    </source>
</evidence>
<evidence type="ECO:0000256" key="3">
    <source>
        <dbReference type="ARBA" id="ARBA00022694"/>
    </source>
</evidence>
<dbReference type="PANTHER" id="PTHR46018">
    <property type="entry name" value="ZINC PHOSPHODIESTERASE ELAC PROTEIN 1"/>
    <property type="match status" value="1"/>
</dbReference>
<keyword evidence="11" id="KW-1185">Reference proteome</keyword>
<reference evidence="10" key="1">
    <citation type="submission" date="2021-07" db="EMBL/GenBank/DDBJ databases">
        <authorList>
            <person name="Catto M.A."/>
            <person name="Jacobson A."/>
            <person name="Kennedy G."/>
            <person name="Labadie P."/>
            <person name="Hunt B.G."/>
            <person name="Srinivasan R."/>
        </authorList>
    </citation>
    <scope>NUCLEOTIDE SEQUENCE</scope>
    <source>
        <strain evidence="10">PL_HMW_Pooled</strain>
        <tissue evidence="10">Head</tissue>
    </source>
</reference>
<dbReference type="Proteomes" id="UP001219518">
    <property type="component" value="Unassembled WGS sequence"/>
</dbReference>
<reference evidence="10" key="2">
    <citation type="journal article" date="2023" name="BMC Genomics">
        <title>Pest status, molecular evolution, and epigenetic factors derived from the genome assembly of Frankliniella fusca, a thysanopteran phytovirus vector.</title>
        <authorList>
            <person name="Catto M.A."/>
            <person name="Labadie P.E."/>
            <person name="Jacobson A.L."/>
            <person name="Kennedy G.G."/>
            <person name="Srinivasan R."/>
            <person name="Hunt B.G."/>
        </authorList>
    </citation>
    <scope>NUCLEOTIDE SEQUENCE</scope>
    <source>
        <strain evidence="10">PL_HMW_Pooled</strain>
    </source>
</reference>
<name>A0AAE1I0N9_9NEOP</name>
<dbReference type="SUPFAM" id="SSF56281">
    <property type="entry name" value="Metallo-hydrolase/oxidoreductase"/>
    <property type="match status" value="1"/>
</dbReference>
<dbReference type="NCBIfam" id="NF000801">
    <property type="entry name" value="PRK00055.1-3"/>
    <property type="match status" value="1"/>
</dbReference>
<evidence type="ECO:0000313" key="10">
    <source>
        <dbReference type="EMBL" id="KAK3931109.1"/>
    </source>
</evidence>
<keyword evidence="6" id="KW-0255">Endonuclease</keyword>
<dbReference type="Gene3D" id="3.60.15.10">
    <property type="entry name" value="Ribonuclease Z/Hydroxyacylglutathione hydrolase-like"/>
    <property type="match status" value="1"/>
</dbReference>
<evidence type="ECO:0000256" key="7">
    <source>
        <dbReference type="ARBA" id="ARBA00022801"/>
    </source>
</evidence>
<evidence type="ECO:0000256" key="9">
    <source>
        <dbReference type="SAM" id="MobiDB-lite"/>
    </source>
</evidence>
<dbReference type="EMBL" id="JAHWGI010001418">
    <property type="protein sequence ID" value="KAK3931109.1"/>
    <property type="molecule type" value="Genomic_DNA"/>
</dbReference>
<dbReference type="Pfam" id="PF23023">
    <property type="entry name" value="Anti-Pycsar_Apyc1"/>
    <property type="match status" value="1"/>
</dbReference>
<protein>
    <submittedName>
        <fullName evidence="10">Zinc phosphodiesterase ELAC protein 1</fullName>
    </submittedName>
</protein>
<dbReference type="CDD" id="cd07717">
    <property type="entry name" value="RNaseZ_ZiPD-like_MBL-fold"/>
    <property type="match status" value="1"/>
</dbReference>
<comment type="cofactor">
    <cofactor evidence="1">
        <name>Zn(2+)</name>
        <dbReference type="ChEBI" id="CHEBI:29105"/>
    </cofactor>
</comment>
<dbReference type="PANTHER" id="PTHR46018:SF2">
    <property type="entry name" value="ZINC PHOSPHODIESTERASE ELAC PROTEIN 1"/>
    <property type="match status" value="1"/>
</dbReference>
<dbReference type="AlphaFoldDB" id="A0AAE1I0N9"/>
<evidence type="ECO:0000256" key="4">
    <source>
        <dbReference type="ARBA" id="ARBA00022722"/>
    </source>
</evidence>
<evidence type="ECO:0000313" key="11">
    <source>
        <dbReference type="Proteomes" id="UP001219518"/>
    </source>
</evidence>
<evidence type="ECO:0000256" key="6">
    <source>
        <dbReference type="ARBA" id="ARBA00022759"/>
    </source>
</evidence>
<dbReference type="GO" id="GO:0042781">
    <property type="term" value="F:3'-tRNA processing endoribonuclease activity"/>
    <property type="evidence" value="ECO:0007669"/>
    <property type="project" value="TreeGrafter"/>
</dbReference>
<evidence type="ECO:0000256" key="1">
    <source>
        <dbReference type="ARBA" id="ARBA00001947"/>
    </source>
</evidence>
<dbReference type="GO" id="GO:0005634">
    <property type="term" value="C:nucleus"/>
    <property type="evidence" value="ECO:0007669"/>
    <property type="project" value="TreeGrafter"/>
</dbReference>
<evidence type="ECO:0000256" key="8">
    <source>
        <dbReference type="ARBA" id="ARBA00022833"/>
    </source>
</evidence>
<evidence type="ECO:0000256" key="2">
    <source>
        <dbReference type="ARBA" id="ARBA00011738"/>
    </source>
</evidence>
<comment type="caution">
    <text evidence="10">The sequence shown here is derived from an EMBL/GenBank/DDBJ whole genome shotgun (WGS) entry which is preliminary data.</text>
</comment>
<sequence>MKLVFLGTASCYPTAHRAVSCTALKFEDGFVWLFDCGEGSQIQVQKSSIRPSRITKIFITHLHGDHLFGISGLICTLGNQVMDRKDFILEIFGPQGLRRYVREVLCLSRSPLPFPFKVHELIPMDDQLPRNWSSWGVSQEATGQPHPQELPGRDIQGENGVWNLIEDDLVTVQAGRVKHRVPTFGFVITESTKPGKLNIEKLKEMGLKPGPICASIKKGETVTLPSGQIVRPSDVIGPPILGRKISILGDTYNSDQMLDLVRNSDLLVHEATLEDAMKEKAIENGHSTPSMAADYALRADVRKLVLYHFSQRYKSEPSEEEKLQQEAGDKATQKVDQDGDDDGGTEEDKNASCSRICTVSYVSVLLAEAKAALECSKCSVLIAEDLMELDIPRIRL</sequence>
<dbReference type="HAMAP" id="MF_01818">
    <property type="entry name" value="RNase_Z_BN"/>
    <property type="match status" value="1"/>
</dbReference>
<keyword evidence="7" id="KW-0378">Hydrolase</keyword>
<accession>A0AAE1I0N9</accession>
<dbReference type="GO" id="GO:0046872">
    <property type="term" value="F:metal ion binding"/>
    <property type="evidence" value="ECO:0007669"/>
    <property type="project" value="UniProtKB-KW"/>
</dbReference>
<gene>
    <name evidence="10" type="ORF">KUF71_025089</name>
</gene>
<keyword evidence="4" id="KW-0540">Nuclease</keyword>
<organism evidence="10 11">
    <name type="scientific">Frankliniella fusca</name>
    <dbReference type="NCBI Taxonomy" id="407009"/>
    <lineage>
        <taxon>Eukaryota</taxon>
        <taxon>Metazoa</taxon>
        <taxon>Ecdysozoa</taxon>
        <taxon>Arthropoda</taxon>
        <taxon>Hexapoda</taxon>
        <taxon>Insecta</taxon>
        <taxon>Pterygota</taxon>
        <taxon>Neoptera</taxon>
        <taxon>Paraneoptera</taxon>
        <taxon>Thysanoptera</taxon>
        <taxon>Terebrantia</taxon>
        <taxon>Thripoidea</taxon>
        <taxon>Thripidae</taxon>
        <taxon>Frankliniella</taxon>
    </lineage>
</organism>
<proteinExistence type="inferred from homology"/>
<dbReference type="InterPro" id="IPR036866">
    <property type="entry name" value="RibonucZ/Hydroxyglut_hydro"/>
</dbReference>
<feature type="compositionally biased region" description="Basic and acidic residues" evidence="9">
    <location>
        <begin position="316"/>
        <end position="337"/>
    </location>
</feature>
<keyword evidence="5" id="KW-0479">Metal-binding</keyword>
<dbReference type="InterPro" id="IPR013471">
    <property type="entry name" value="RNase_Z/BN"/>
</dbReference>
<keyword evidence="8" id="KW-0862">Zinc</keyword>
<keyword evidence="3" id="KW-0819">tRNA processing</keyword>
<feature type="region of interest" description="Disordered" evidence="9">
    <location>
        <begin position="316"/>
        <end position="350"/>
    </location>
</feature>
<dbReference type="NCBIfam" id="TIGR02651">
    <property type="entry name" value="RNase_Z"/>
    <property type="match status" value="1"/>
</dbReference>
<comment type="subunit">
    <text evidence="2">Homodimer.</text>
</comment>